<dbReference type="SUPFAM" id="SSF53474">
    <property type="entry name" value="alpha/beta-Hydrolases"/>
    <property type="match status" value="1"/>
</dbReference>
<proteinExistence type="predicted"/>
<dbReference type="STRING" id="5288.A0A5C5FN09"/>
<gene>
    <name evidence="2" type="ORF">DMC30DRAFT_355890</name>
</gene>
<dbReference type="Proteomes" id="UP000311382">
    <property type="component" value="Unassembled WGS sequence"/>
</dbReference>
<dbReference type="InterPro" id="IPR011042">
    <property type="entry name" value="6-blade_b-propeller_TolB-like"/>
</dbReference>
<feature type="non-terminal residue" evidence="2">
    <location>
        <position position="1"/>
    </location>
</feature>
<dbReference type="Gene3D" id="2.120.10.30">
    <property type="entry name" value="TolB, C-terminal domain"/>
    <property type="match status" value="1"/>
</dbReference>
<sequence>SDSSILFSSFDGPAFRVERGEDGSWGEPKQVTPASSVLRFADFAPHSSQKGVTLAVVEDHTEDKPSTVVNTLGVISSDSNGPTLHTVASGADFYASPRWSPSGQFLTWVQWNHPDMRHRTHHRPWEGSELWVAKVARDSSGSLNLSQLVEPGSAVKVAGALRNVESVSQPRWALPSEDGTAPDKLVFLSDRTGFYELYVFEPEGDKEVKLLLKEPTGADVGGPDWVLGQSTHGPLSPTHWVSIASGGALRVISLADGTSHTVATPYVSIPTLCVVSPTQVAVQGSPATKPSLISLLDLPTSRSGDPSKEAAKEEILKVSSSASVDPAFISEGHKISYPTPDGATAYAILYPPASGSHEGPAGEAPPLVTRCHGGPTSAARRGLDWMVAFFTSRGFAFADVDYGGSSAGYGKDFRERLAGQWGVVDVNDTIACVEHLVKEGKVDKEKVAITGGSAGGFTVLAALTDSKVFTAGCSSYGISDLALLADDTHKFESNYLFKLLGGTPSEVPQNYHAAQITAPLLLLQGSEDRVVPPAQAQVMLDRVRGNGGVAEMIIFEGEGHGFRQKENRKRAMETELDWYRKTWGIQEEA</sequence>
<dbReference type="InterPro" id="IPR001375">
    <property type="entry name" value="Peptidase_S9_cat"/>
</dbReference>
<protein>
    <submittedName>
        <fullName evidence="2">Peptidase S9, prolyl oligopeptidase</fullName>
    </submittedName>
</protein>
<dbReference type="PANTHER" id="PTHR43056">
    <property type="entry name" value="PEPTIDASE S9 PROLYL OLIGOPEPTIDASE"/>
    <property type="match status" value="1"/>
</dbReference>
<dbReference type="AlphaFoldDB" id="A0A5C5FN09"/>
<dbReference type="PANTHER" id="PTHR43056:SF5">
    <property type="entry name" value="PEPTIDASE S9 PROLYL OLIGOPEPTIDASE CATALYTIC DOMAIN-CONTAINING PROTEIN"/>
    <property type="match status" value="1"/>
</dbReference>
<dbReference type="Gene3D" id="3.40.50.1820">
    <property type="entry name" value="alpha/beta hydrolase"/>
    <property type="match status" value="1"/>
</dbReference>
<evidence type="ECO:0000313" key="2">
    <source>
        <dbReference type="EMBL" id="TNY18223.1"/>
    </source>
</evidence>
<dbReference type="OrthoDB" id="43744at2759"/>
<keyword evidence="3" id="KW-1185">Reference proteome</keyword>
<name>A0A5C5FN09_9BASI</name>
<evidence type="ECO:0000259" key="1">
    <source>
        <dbReference type="Pfam" id="PF00326"/>
    </source>
</evidence>
<dbReference type="Pfam" id="PF00326">
    <property type="entry name" value="Peptidase_S9"/>
    <property type="match status" value="1"/>
</dbReference>
<dbReference type="InterPro" id="IPR029058">
    <property type="entry name" value="AB_hydrolase_fold"/>
</dbReference>
<organism evidence="2 3">
    <name type="scientific">Rhodotorula diobovata</name>
    <dbReference type="NCBI Taxonomy" id="5288"/>
    <lineage>
        <taxon>Eukaryota</taxon>
        <taxon>Fungi</taxon>
        <taxon>Dikarya</taxon>
        <taxon>Basidiomycota</taxon>
        <taxon>Pucciniomycotina</taxon>
        <taxon>Microbotryomycetes</taxon>
        <taxon>Sporidiobolales</taxon>
        <taxon>Sporidiobolaceae</taxon>
        <taxon>Rhodotorula</taxon>
    </lineage>
</organism>
<dbReference type="GO" id="GO:0008236">
    <property type="term" value="F:serine-type peptidase activity"/>
    <property type="evidence" value="ECO:0007669"/>
    <property type="project" value="InterPro"/>
</dbReference>
<dbReference type="SUPFAM" id="SSF82171">
    <property type="entry name" value="DPP6 N-terminal domain-like"/>
    <property type="match status" value="1"/>
</dbReference>
<dbReference type="GO" id="GO:0006508">
    <property type="term" value="P:proteolysis"/>
    <property type="evidence" value="ECO:0007669"/>
    <property type="project" value="InterPro"/>
</dbReference>
<evidence type="ECO:0000313" key="3">
    <source>
        <dbReference type="Proteomes" id="UP000311382"/>
    </source>
</evidence>
<reference evidence="2 3" key="1">
    <citation type="submission" date="2019-03" db="EMBL/GenBank/DDBJ databases">
        <title>Rhodosporidium diobovatum UCD-FST 08-225 genome sequencing, assembly, and annotation.</title>
        <authorList>
            <person name="Fakankun I.U."/>
            <person name="Fristensky B."/>
            <person name="Levin D.B."/>
        </authorList>
    </citation>
    <scope>NUCLEOTIDE SEQUENCE [LARGE SCALE GENOMIC DNA]</scope>
    <source>
        <strain evidence="2 3">UCD-FST 08-225</strain>
    </source>
</reference>
<feature type="domain" description="Peptidase S9 prolyl oligopeptidase catalytic" evidence="1">
    <location>
        <begin position="383"/>
        <end position="583"/>
    </location>
</feature>
<accession>A0A5C5FN09</accession>
<comment type="caution">
    <text evidence="2">The sequence shown here is derived from an EMBL/GenBank/DDBJ whole genome shotgun (WGS) entry which is preliminary data.</text>
</comment>
<dbReference type="EMBL" id="SOZI01000150">
    <property type="protein sequence ID" value="TNY18223.1"/>
    <property type="molecule type" value="Genomic_DNA"/>
</dbReference>
<dbReference type="InterPro" id="IPR050585">
    <property type="entry name" value="Xaa-Pro_dipeptidyl-ppase/CocE"/>
</dbReference>